<evidence type="ECO:0000313" key="3">
    <source>
        <dbReference type="Proteomes" id="UP000092154"/>
    </source>
</evidence>
<protein>
    <submittedName>
        <fullName evidence="2">Uncharacterized protein</fullName>
    </submittedName>
</protein>
<feature type="compositionally biased region" description="Low complexity" evidence="1">
    <location>
        <begin position="27"/>
        <end position="56"/>
    </location>
</feature>
<name>A0A1B7N628_9AGAM</name>
<feature type="region of interest" description="Disordered" evidence="1">
    <location>
        <begin position="321"/>
        <end position="378"/>
    </location>
</feature>
<dbReference type="AlphaFoldDB" id="A0A1B7N628"/>
<feature type="compositionally biased region" description="Basic and acidic residues" evidence="1">
    <location>
        <begin position="404"/>
        <end position="414"/>
    </location>
</feature>
<organism evidence="2 3">
    <name type="scientific">Rhizopogon vinicolor AM-OR11-026</name>
    <dbReference type="NCBI Taxonomy" id="1314800"/>
    <lineage>
        <taxon>Eukaryota</taxon>
        <taxon>Fungi</taxon>
        <taxon>Dikarya</taxon>
        <taxon>Basidiomycota</taxon>
        <taxon>Agaricomycotina</taxon>
        <taxon>Agaricomycetes</taxon>
        <taxon>Agaricomycetidae</taxon>
        <taxon>Boletales</taxon>
        <taxon>Suillineae</taxon>
        <taxon>Rhizopogonaceae</taxon>
        <taxon>Rhizopogon</taxon>
    </lineage>
</organism>
<feature type="compositionally biased region" description="Basic and acidic residues" evidence="1">
    <location>
        <begin position="346"/>
        <end position="355"/>
    </location>
</feature>
<dbReference type="Proteomes" id="UP000092154">
    <property type="component" value="Unassembled WGS sequence"/>
</dbReference>
<proteinExistence type="predicted"/>
<dbReference type="InParanoid" id="A0A1B7N628"/>
<feature type="region of interest" description="Disordered" evidence="1">
    <location>
        <begin position="1"/>
        <end position="70"/>
    </location>
</feature>
<accession>A0A1B7N628</accession>
<gene>
    <name evidence="2" type="ORF">K503DRAFT_631502</name>
</gene>
<keyword evidence="3" id="KW-1185">Reference proteome</keyword>
<dbReference type="EMBL" id="KV448218">
    <property type="protein sequence ID" value="OAX40282.1"/>
    <property type="molecule type" value="Genomic_DNA"/>
</dbReference>
<feature type="compositionally biased region" description="Low complexity" evidence="1">
    <location>
        <begin position="326"/>
        <end position="336"/>
    </location>
</feature>
<dbReference type="OrthoDB" id="2672240at2759"/>
<feature type="region of interest" description="Disordered" evidence="1">
    <location>
        <begin position="398"/>
        <end position="428"/>
    </location>
</feature>
<evidence type="ECO:0000256" key="1">
    <source>
        <dbReference type="SAM" id="MobiDB-lite"/>
    </source>
</evidence>
<reference evidence="2 3" key="1">
    <citation type="submission" date="2016-06" db="EMBL/GenBank/DDBJ databases">
        <title>Comparative genomics of the ectomycorrhizal sister species Rhizopogon vinicolor and Rhizopogon vesiculosus (Basidiomycota: Boletales) reveals a divergence of the mating type B locus.</title>
        <authorList>
            <consortium name="DOE Joint Genome Institute"/>
            <person name="Mujic A.B."/>
            <person name="Kuo A."/>
            <person name="Tritt A."/>
            <person name="Lipzen A."/>
            <person name="Chen C."/>
            <person name="Johnson J."/>
            <person name="Sharma A."/>
            <person name="Barry K."/>
            <person name="Grigoriev I.V."/>
            <person name="Spatafora J.W."/>
        </authorList>
    </citation>
    <scope>NUCLEOTIDE SEQUENCE [LARGE SCALE GENOMIC DNA]</scope>
    <source>
        <strain evidence="2 3">AM-OR11-026</strain>
    </source>
</reference>
<sequence length="428" mass="45743">MTEEMDQGNPSITQFPRIPEISVTRISPPSKSSSPSSLFSASSAPQSNSTTPSATPDPALGASDATSKLAQHSLVGHQGNVNRAPVNEWQPQTVEVAFQQQAAPVAQDYPRPRVQPSRLRPYPDEIYAQAYVPPSAHHAAHAMGMGMNMVQAGAIPQRAHPGAYVPQHMGSYSPYQYGYPPPQHQYCALVPQAANTPTSYPMHSAQGAPPPPSFPIHHPVAPRAGQVQAAPPPAARTSQMLVHQGPLTEGPSSQLEGIINGLPPNFASYYNPGEGYAQPAENVQAPVAQPHFPPQMQCQMTPEHNAAIMGQEMAYPNAGVMQLPASTGSSSVPSSSGNRQGNGKRRASDNDDAPSKPKKTKHPRLHPDRDSNFKNLGGGDKGQALYRCLLPQCAHTKPMQEGSVDAHRKSDRHSQVSGKYPCQYCGKG</sequence>
<evidence type="ECO:0000313" key="2">
    <source>
        <dbReference type="EMBL" id="OAX40282.1"/>
    </source>
</evidence>